<feature type="transmembrane region" description="Helical" evidence="1">
    <location>
        <begin position="45"/>
        <end position="65"/>
    </location>
</feature>
<proteinExistence type="predicted"/>
<reference evidence="2 3" key="1">
    <citation type="submission" date="2020-03" db="EMBL/GenBank/DDBJ databases">
        <title>Bradyrhizobium diversity isolated from nodules of Indigofera sp.</title>
        <authorList>
            <person name="Klepa M."/>
            <person name="Helene L."/>
            <person name="Hungria M."/>
        </authorList>
    </citation>
    <scope>NUCLEOTIDE SEQUENCE [LARGE SCALE GENOMIC DNA]</scope>
    <source>
        <strain evidence="2 3">WSM 1791</strain>
    </source>
</reference>
<evidence type="ECO:0000256" key="1">
    <source>
        <dbReference type="SAM" id="Phobius"/>
    </source>
</evidence>
<organism evidence="2 3">
    <name type="scientific">Bradyrhizobium australiense</name>
    <dbReference type="NCBI Taxonomy" id="2721161"/>
    <lineage>
        <taxon>Bacteria</taxon>
        <taxon>Pseudomonadati</taxon>
        <taxon>Pseudomonadota</taxon>
        <taxon>Alphaproteobacteria</taxon>
        <taxon>Hyphomicrobiales</taxon>
        <taxon>Nitrobacteraceae</taxon>
        <taxon>Bradyrhizobium</taxon>
    </lineage>
</organism>
<dbReference type="AlphaFoldDB" id="A0A7Y4LYV8"/>
<accession>A0A7Y4LYV8</accession>
<dbReference type="EMBL" id="JAAVLX010000011">
    <property type="protein sequence ID" value="NOJ43666.1"/>
    <property type="molecule type" value="Genomic_DNA"/>
</dbReference>
<protein>
    <submittedName>
        <fullName evidence="2">Uncharacterized protein</fullName>
    </submittedName>
</protein>
<gene>
    <name evidence="2" type="ORF">HCN58_29585</name>
</gene>
<dbReference type="Proteomes" id="UP000544122">
    <property type="component" value="Unassembled WGS sequence"/>
</dbReference>
<keyword evidence="1" id="KW-0812">Transmembrane</keyword>
<dbReference type="RefSeq" id="WP_171582874.1">
    <property type="nucleotide sequence ID" value="NZ_JAAVLX010000011.1"/>
</dbReference>
<keyword evidence="1" id="KW-0472">Membrane</keyword>
<evidence type="ECO:0000313" key="2">
    <source>
        <dbReference type="EMBL" id="NOJ43666.1"/>
    </source>
</evidence>
<sequence length="88" mass="9237">MELLIASFLVGVFFGVYCNFLILVPLTLATIIACGAAAASHGQTISGVLLAILIPAVALQGGYMIGLTSRDLLSQLLSRLHLVPSKRI</sequence>
<comment type="caution">
    <text evidence="2">The sequence shown here is derived from an EMBL/GenBank/DDBJ whole genome shotgun (WGS) entry which is preliminary data.</text>
</comment>
<keyword evidence="3" id="KW-1185">Reference proteome</keyword>
<keyword evidence="1" id="KW-1133">Transmembrane helix</keyword>
<feature type="transmembrane region" description="Helical" evidence="1">
    <location>
        <begin position="12"/>
        <end position="39"/>
    </location>
</feature>
<evidence type="ECO:0000313" key="3">
    <source>
        <dbReference type="Proteomes" id="UP000544122"/>
    </source>
</evidence>
<name>A0A7Y4LYV8_9BRAD</name>